<dbReference type="InterPro" id="IPR054199">
    <property type="entry name" value="DUF6904"/>
</dbReference>
<keyword evidence="1" id="KW-0175">Coiled coil</keyword>
<name>A0A7T6Z8F1_9BACI</name>
<evidence type="ECO:0000256" key="1">
    <source>
        <dbReference type="SAM" id="Coils"/>
    </source>
</evidence>
<accession>A0A7T6Z8F1</accession>
<protein>
    <submittedName>
        <fullName evidence="2">Uncharacterized protein</fullName>
    </submittedName>
</protein>
<dbReference type="KEGG" id="scib:HUG20_01955"/>
<dbReference type="EMBL" id="CP054706">
    <property type="protein sequence ID" value="QQK78788.1"/>
    <property type="molecule type" value="Genomic_DNA"/>
</dbReference>
<reference evidence="2 3" key="1">
    <citation type="submission" date="2020-06" db="EMBL/GenBank/DDBJ databases">
        <title>Genomic analysis of Salicibibacter sp. NKC21-4.</title>
        <authorList>
            <person name="Oh Y.J."/>
        </authorList>
    </citation>
    <scope>NUCLEOTIDE SEQUENCE [LARGE SCALE GENOMIC DNA]</scope>
    <source>
        <strain evidence="2 3">NKC21-4</strain>
    </source>
</reference>
<evidence type="ECO:0000313" key="2">
    <source>
        <dbReference type="EMBL" id="QQK78788.1"/>
    </source>
</evidence>
<dbReference type="RefSeq" id="WP_200087419.1">
    <property type="nucleotide sequence ID" value="NZ_CP054706.1"/>
</dbReference>
<organism evidence="2 3">
    <name type="scientific">Salicibibacter cibi</name>
    <dbReference type="NCBI Taxonomy" id="2743001"/>
    <lineage>
        <taxon>Bacteria</taxon>
        <taxon>Bacillati</taxon>
        <taxon>Bacillota</taxon>
        <taxon>Bacilli</taxon>
        <taxon>Bacillales</taxon>
        <taxon>Bacillaceae</taxon>
        <taxon>Salicibibacter</taxon>
    </lineage>
</organism>
<dbReference type="Proteomes" id="UP000595349">
    <property type="component" value="Chromosome"/>
</dbReference>
<feature type="coiled-coil region" evidence="1">
    <location>
        <begin position="209"/>
        <end position="236"/>
    </location>
</feature>
<gene>
    <name evidence="2" type="ORF">HUG20_01955</name>
</gene>
<evidence type="ECO:0000313" key="3">
    <source>
        <dbReference type="Proteomes" id="UP000595349"/>
    </source>
</evidence>
<sequence length="249" mass="28828">MIYIKSTQNYAGVSIYGDFFDFEALYDALHIVVGDEDEFIRYEQVRLRVLAVCYDIRHALLGGRDIAFVENGMDEGKMKSFSTITSDKNVYLCANVLWPEVLFVTMALNDFISLYAQKLTKTNINFLMDKKLMWDAAIAQVKGFQAAVIKCLKENVSDAAFRRTINLMSKDHTWFGGYATQYLDLLNIRFLDMDVEKRKKNITIMAKRLAEYGQEYLEVKDEVERAAREYECAVENISLVLDYPEDVDW</sequence>
<proteinExistence type="predicted"/>
<dbReference type="Pfam" id="PF21845">
    <property type="entry name" value="DUF6904"/>
    <property type="match status" value="1"/>
</dbReference>
<keyword evidence="3" id="KW-1185">Reference proteome</keyword>
<dbReference type="AlphaFoldDB" id="A0A7T6Z8F1"/>